<accession>A0A7G4AW03</accession>
<name>A0A7G4AW03_9CAUD</name>
<reference evidence="1 2" key="1">
    <citation type="submission" date="2020-07" db="EMBL/GenBank/DDBJ databases">
        <title>Streptomyces phage Genome sequencing and assembly.</title>
        <authorList>
            <person name="Sharma V."/>
            <person name="Hardy A."/>
            <person name="Frunzke J."/>
        </authorList>
    </citation>
    <scope>NUCLEOTIDE SEQUENCE [LARGE SCALE GENOMIC DNA]</scope>
</reference>
<dbReference type="Proteomes" id="UP000515922">
    <property type="component" value="Segment"/>
</dbReference>
<sequence>MQTTSPQVTQLLQQGLAIKAQPLLIAEWNQNRYAGIQSVDNDPPEEEISSGIEYFPVSSIVEPLRPSKKGIAKARAENMGFVDITDDGAQPVRWYTSDVEDPYKYWSSPEASRFFAGSNIFDTAVSPRVVYQNLAWGNKIHVLFETAAASPQGWTVSVTTNGTTWTEVWSSDGPDIDYDGITLYRQADGSWEETVYRDNPVQLKGVRIDVNTLSVENRYLDLIELSLRLEIDLTDTLISSSSSFAMSSTSFVTPLGQASSNTASLELSNTDGRYNNTSPDSIFKGLIDKNVKFTYSMGYDTTPVGGSGFEYVREYTMFSDGWNGQGTEVAQVSLKDASKFLQEMKPPKMFFEGLTLGRIIWQLCDVMGFNDYVYDRADDDKDTQVPYFWTDGEKTIWEIFGHLALTMQAAIFFDEFGQLQIQTRDVAYNLGKPISWQLDGIKVGLKQPDIIELSQEYDYEANDVTVRYNKTSISDMVGRVPKMDVVWQPEDTLVLRSSQLRESMTDSQTFIRMTASEAAVWPYKGIINVEGELMSYDGKGYWYYNLAGVSTFALVKSTDQKKNIDEKLTKPELRFKSAFSGYMGNVVRGIWNTTPATHSNFVAGYSNQTSKKGGGTPYTWNGGAVHNSKESTRSLKANKTFKADTFYVSKRQFFPDKNVWYYGTRMRFRGSGYTNGMAGIAFNLGSDNRGYYVELCRTDRLPGGRKYQHEINFYARRNTGVLKRYGPDGGKGVPFAVSANTWYDVDVSLRKADGSFSSASTSADIISISVNGQVKMTVTVPGGEREPYTRNVGMFTRGDTHADYEYFYANATTEDLKLDAGNFFDRIRGEIAGPQDDRKWIYGWDTQTKIPKKKYAPSSVRFNLRGFDEFGPLCQEVREFEVKFEKFPAVHSNLYFSNTTQIVCPEYSADPFGARFVLANVYRSNAILNGEDTLTFGTENPVEQKLMIYGRTVNKEDEKTVVVKNENAIRRRGRVETEIQSEWLQSEQSAKDLADWIDHHWSQGADEVEAEIYGNPLLQLGDLVSVNYPQKDFDPVTHRYFIVGQIREYNGGYGTTRLTLRRFKS</sequence>
<dbReference type="EMBL" id="MT711976">
    <property type="protein sequence ID" value="QMP84193.1"/>
    <property type="molecule type" value="Genomic_DNA"/>
</dbReference>
<gene>
    <name evidence="1" type="ORF">HUN41_00064</name>
</gene>
<evidence type="ECO:0000313" key="1">
    <source>
        <dbReference type="EMBL" id="QMP84193.1"/>
    </source>
</evidence>
<protein>
    <submittedName>
        <fullName evidence="1">Minor tail protein</fullName>
    </submittedName>
</protein>
<organism evidence="1 2">
    <name type="scientific">Streptomyces phage Coruscant</name>
    <dbReference type="NCBI Taxonomy" id="2739834"/>
    <lineage>
        <taxon>Viruses</taxon>
        <taxon>Duplodnaviria</taxon>
        <taxon>Heunggongvirae</taxon>
        <taxon>Uroviricota</taxon>
        <taxon>Caudoviricetes</taxon>
        <taxon>Stanwilliamsviridae</taxon>
        <taxon>Boydwoodruffvirinae</taxon>
        <taxon>Coruscantvirus</taxon>
        <taxon>Coruscantvirus coruscant</taxon>
    </lineage>
</organism>
<proteinExistence type="predicted"/>
<evidence type="ECO:0000313" key="2">
    <source>
        <dbReference type="Proteomes" id="UP000515922"/>
    </source>
</evidence>
<keyword evidence="2" id="KW-1185">Reference proteome</keyword>